<evidence type="ECO:0000313" key="2">
    <source>
        <dbReference type="Proteomes" id="UP001241377"/>
    </source>
</evidence>
<protein>
    <submittedName>
        <fullName evidence="1">Uncharacterized protein</fullName>
    </submittedName>
</protein>
<reference evidence="1" key="1">
    <citation type="submission" date="2023-04" db="EMBL/GenBank/DDBJ databases">
        <title>Draft Genome sequencing of Naganishia species isolated from polar environments using Oxford Nanopore Technology.</title>
        <authorList>
            <person name="Leo P."/>
            <person name="Venkateswaran K."/>
        </authorList>
    </citation>
    <scope>NUCLEOTIDE SEQUENCE</scope>
    <source>
        <strain evidence="1">MNA-CCFEE 5261</strain>
    </source>
</reference>
<accession>A0ACC2W5W2</accession>
<sequence length="300" mass="33443">MSTASPGLHQTVLGAISSHSPGRQTHRDNSNQDSYDQIARSLRKALRDDDVEMEDASGWPANWESEGEGDVEAECGKTGVIQQMSGHVPHLDKTNAREPRAITYLALDTNIFISHLSTVKLLHDAISRRDDCARPSTLPELDNISPSFSSIKELDRQKNRWNESCSSPSGKGTTSSMRIYTRSLNASRHAESSEQSGFARTSTQSLAVAARTAIEWLLKVRQTQRRARQDVASAMVFQKKEEALSYDAIAKADDRILDCCEYFQSQGMQPAAAIRRKVILWTDDKNLSLQLGSIRRKYTT</sequence>
<gene>
    <name evidence="1" type="ORF">QFC19_003042</name>
</gene>
<proteinExistence type="predicted"/>
<keyword evidence="2" id="KW-1185">Reference proteome</keyword>
<dbReference type="EMBL" id="JASBWR010000028">
    <property type="protein sequence ID" value="KAJ9106730.1"/>
    <property type="molecule type" value="Genomic_DNA"/>
</dbReference>
<name>A0ACC2W5W2_9TREE</name>
<evidence type="ECO:0000313" key="1">
    <source>
        <dbReference type="EMBL" id="KAJ9106730.1"/>
    </source>
</evidence>
<organism evidence="1 2">
    <name type="scientific">Naganishia cerealis</name>
    <dbReference type="NCBI Taxonomy" id="610337"/>
    <lineage>
        <taxon>Eukaryota</taxon>
        <taxon>Fungi</taxon>
        <taxon>Dikarya</taxon>
        <taxon>Basidiomycota</taxon>
        <taxon>Agaricomycotina</taxon>
        <taxon>Tremellomycetes</taxon>
        <taxon>Filobasidiales</taxon>
        <taxon>Filobasidiaceae</taxon>
        <taxon>Naganishia</taxon>
    </lineage>
</organism>
<dbReference type="Proteomes" id="UP001241377">
    <property type="component" value="Unassembled WGS sequence"/>
</dbReference>
<comment type="caution">
    <text evidence="1">The sequence shown here is derived from an EMBL/GenBank/DDBJ whole genome shotgun (WGS) entry which is preliminary data.</text>
</comment>